<dbReference type="Proteomes" id="UP000827986">
    <property type="component" value="Unassembled WGS sequence"/>
</dbReference>
<proteinExistence type="predicted"/>
<dbReference type="EMBL" id="JAHDVG010000463">
    <property type="protein sequence ID" value="KAH1186870.1"/>
    <property type="molecule type" value="Genomic_DNA"/>
</dbReference>
<dbReference type="AlphaFoldDB" id="A0A9D4BAT7"/>
<organism evidence="2 3">
    <name type="scientific">Mauremys mutica</name>
    <name type="common">yellowpond turtle</name>
    <dbReference type="NCBI Taxonomy" id="74926"/>
    <lineage>
        <taxon>Eukaryota</taxon>
        <taxon>Metazoa</taxon>
        <taxon>Chordata</taxon>
        <taxon>Craniata</taxon>
        <taxon>Vertebrata</taxon>
        <taxon>Euteleostomi</taxon>
        <taxon>Archelosauria</taxon>
        <taxon>Testudinata</taxon>
        <taxon>Testudines</taxon>
        <taxon>Cryptodira</taxon>
        <taxon>Durocryptodira</taxon>
        <taxon>Testudinoidea</taxon>
        <taxon>Geoemydidae</taxon>
        <taxon>Geoemydinae</taxon>
        <taxon>Mauremys</taxon>
    </lineage>
</organism>
<reference evidence="2" key="1">
    <citation type="submission" date="2021-09" db="EMBL/GenBank/DDBJ databases">
        <title>The genome of Mauremys mutica provides insights into the evolution of semi-aquatic lifestyle.</title>
        <authorList>
            <person name="Gong S."/>
            <person name="Gao Y."/>
        </authorList>
    </citation>
    <scope>NUCLEOTIDE SEQUENCE</scope>
    <source>
        <strain evidence="2">MM-2020</strain>
        <tissue evidence="2">Muscle</tissue>
    </source>
</reference>
<protein>
    <submittedName>
        <fullName evidence="2">Uncharacterized protein</fullName>
    </submittedName>
</protein>
<name>A0A9D4BAT7_9SAUR</name>
<evidence type="ECO:0000313" key="3">
    <source>
        <dbReference type="Proteomes" id="UP000827986"/>
    </source>
</evidence>
<comment type="caution">
    <text evidence="2">The sequence shown here is derived from an EMBL/GenBank/DDBJ whole genome shotgun (WGS) entry which is preliminary data.</text>
</comment>
<gene>
    <name evidence="2" type="ORF">KIL84_019619</name>
</gene>
<evidence type="ECO:0000256" key="1">
    <source>
        <dbReference type="SAM" id="MobiDB-lite"/>
    </source>
</evidence>
<evidence type="ECO:0000313" key="2">
    <source>
        <dbReference type="EMBL" id="KAH1186870.1"/>
    </source>
</evidence>
<sequence length="103" mass="11340">MLRAIITDLRHNACIMVRCSLPPWRYSSLYLHDTVCTSALALLPDVAPLHLQSQQGLLGGQTHLCRSAGFPRLVDQPLQSHGRYPLHPSTPHAITTKDASFAS</sequence>
<accession>A0A9D4BAT7</accession>
<feature type="region of interest" description="Disordered" evidence="1">
    <location>
        <begin position="79"/>
        <end position="103"/>
    </location>
</feature>
<keyword evidence="3" id="KW-1185">Reference proteome</keyword>